<evidence type="ECO:0000256" key="2">
    <source>
        <dbReference type="ARBA" id="ARBA00005695"/>
    </source>
</evidence>
<evidence type="ECO:0000313" key="6">
    <source>
        <dbReference type="Proteomes" id="UP001589865"/>
    </source>
</evidence>
<dbReference type="Gene3D" id="3.40.190.10">
    <property type="entry name" value="Periplasmic binding protein-like II"/>
    <property type="match status" value="1"/>
</dbReference>
<comment type="caution">
    <text evidence="5">The sequence shown here is derived from an EMBL/GenBank/DDBJ whole genome shotgun (WGS) entry which is preliminary data.</text>
</comment>
<feature type="domain" description="Solute-binding protein family 5" evidence="4">
    <location>
        <begin position="84"/>
        <end position="455"/>
    </location>
</feature>
<dbReference type="SUPFAM" id="SSF53850">
    <property type="entry name" value="Periplasmic binding protein-like II"/>
    <property type="match status" value="1"/>
</dbReference>
<dbReference type="RefSeq" id="WP_377042766.1">
    <property type="nucleotide sequence ID" value="NZ_JBHLUN010000002.1"/>
</dbReference>
<comment type="similarity">
    <text evidence="2">Belongs to the bacterial solute-binding protein 5 family.</text>
</comment>
<evidence type="ECO:0000256" key="3">
    <source>
        <dbReference type="SAM" id="SignalP"/>
    </source>
</evidence>
<keyword evidence="3" id="KW-0732">Signal</keyword>
<dbReference type="PANTHER" id="PTHR30290:SF83">
    <property type="entry name" value="ABC TRANSPORTER SUBSTRATE-BINDING PROTEIN"/>
    <property type="match status" value="1"/>
</dbReference>
<reference evidence="5 6" key="1">
    <citation type="submission" date="2024-09" db="EMBL/GenBank/DDBJ databases">
        <authorList>
            <person name="Sun Q."/>
            <person name="Mori K."/>
        </authorList>
    </citation>
    <scope>NUCLEOTIDE SEQUENCE [LARGE SCALE GENOMIC DNA]</scope>
    <source>
        <strain evidence="5 6">TBRC 5777</strain>
    </source>
</reference>
<organism evidence="5 6">
    <name type="scientific">Roseomonas elaeocarpi</name>
    <dbReference type="NCBI Taxonomy" id="907779"/>
    <lineage>
        <taxon>Bacteria</taxon>
        <taxon>Pseudomonadati</taxon>
        <taxon>Pseudomonadota</taxon>
        <taxon>Alphaproteobacteria</taxon>
        <taxon>Acetobacterales</taxon>
        <taxon>Roseomonadaceae</taxon>
        <taxon>Roseomonas</taxon>
    </lineage>
</organism>
<dbReference type="InterPro" id="IPR030678">
    <property type="entry name" value="Peptide/Ni-bd"/>
</dbReference>
<sequence length="542" mass="59918">MNRRALLLGGAALAALPALRPAAAQAQTTAPSGGGTVRIAMTAADIPLTTGQPDQGMEGYRFTGYTIYDALVNWDLSRADVAPKLVPGLALSWETDPADRRHWIFRLRQGVRFHDGSLFDAAAVVWNLHKIYDEASPQFDARQAGQVRGRLPAIAGYDVLAPDTVRITTREVDAFFPFEVSYLLFSSPTRWEECGRDWGEVAKRPSGTGPFRVEQLVPRQSLALVRNAEYWDLKRIPKAERIVLLPTPDATARSNALMAGQVDWVEAPAPDILPGMKAGGMQVVTNLYPHIWPYEPSRLPGSPWNDLRVRKAVNLAIDRDGLTELLGGTMRPATGYVYEGHPWYGAPSFKIRHDPEEAKRLLREAGFGPDKKPVLRVAISTSGSGQMQPQPMNEFIQQNLAEVGIDLQFEVLEWETLRGRRRVGARAEVNRNIDAINNSYGPIDPATAFTRQFSSRKDPPDGFNWGSYRNPEVDALIEQATATFDPAAQDALLAKAHALLVDDAVYVFVAHDLNPRALSPKLRGYVQAQSWFPQLTDVHVGT</sequence>
<dbReference type="InterPro" id="IPR039424">
    <property type="entry name" value="SBP_5"/>
</dbReference>
<evidence type="ECO:0000256" key="1">
    <source>
        <dbReference type="ARBA" id="ARBA00004418"/>
    </source>
</evidence>
<dbReference type="Gene3D" id="3.10.105.10">
    <property type="entry name" value="Dipeptide-binding Protein, Domain 3"/>
    <property type="match status" value="1"/>
</dbReference>
<feature type="chain" id="PRO_5045612395" evidence="3">
    <location>
        <begin position="27"/>
        <end position="542"/>
    </location>
</feature>
<comment type="subcellular location">
    <subcellularLocation>
        <location evidence="1">Periplasm</location>
    </subcellularLocation>
</comment>
<dbReference type="Pfam" id="PF00496">
    <property type="entry name" value="SBP_bac_5"/>
    <property type="match status" value="1"/>
</dbReference>
<gene>
    <name evidence="5" type="ORF">ACFFGY_02360</name>
</gene>
<name>A0ABV6JNQ7_9PROT</name>
<evidence type="ECO:0000259" key="4">
    <source>
        <dbReference type="Pfam" id="PF00496"/>
    </source>
</evidence>
<feature type="signal peptide" evidence="3">
    <location>
        <begin position="1"/>
        <end position="26"/>
    </location>
</feature>
<dbReference type="InterPro" id="IPR000914">
    <property type="entry name" value="SBP_5_dom"/>
</dbReference>
<protein>
    <submittedName>
        <fullName evidence="5">ABC transporter substrate-binding protein</fullName>
    </submittedName>
</protein>
<dbReference type="PANTHER" id="PTHR30290">
    <property type="entry name" value="PERIPLASMIC BINDING COMPONENT OF ABC TRANSPORTER"/>
    <property type="match status" value="1"/>
</dbReference>
<evidence type="ECO:0000313" key="5">
    <source>
        <dbReference type="EMBL" id="MFC0407075.1"/>
    </source>
</evidence>
<accession>A0ABV6JNQ7</accession>
<dbReference type="PIRSF" id="PIRSF002741">
    <property type="entry name" value="MppA"/>
    <property type="match status" value="1"/>
</dbReference>
<dbReference type="CDD" id="cd08495">
    <property type="entry name" value="PBP2_NikA_DppA_OppA_like_8"/>
    <property type="match status" value="1"/>
</dbReference>
<dbReference type="PROSITE" id="PS51318">
    <property type="entry name" value="TAT"/>
    <property type="match status" value="1"/>
</dbReference>
<dbReference type="EMBL" id="JBHLUN010000002">
    <property type="protein sequence ID" value="MFC0407075.1"/>
    <property type="molecule type" value="Genomic_DNA"/>
</dbReference>
<dbReference type="Proteomes" id="UP001589865">
    <property type="component" value="Unassembled WGS sequence"/>
</dbReference>
<dbReference type="InterPro" id="IPR006311">
    <property type="entry name" value="TAT_signal"/>
</dbReference>
<proteinExistence type="inferred from homology"/>
<keyword evidence="6" id="KW-1185">Reference proteome</keyword>